<name>A0A6G1J297_9PLEO</name>
<keyword evidence="1" id="KW-0732">Signal</keyword>
<dbReference type="AlphaFoldDB" id="A0A6G1J297"/>
<sequence>MRFVVNVLLVVCMRFASLPVVGADYDVVFPYLSIGLKNATATVWNSFQARVVTAQDSTTTYTVFCDDMKSCTGNSMKQLVLGPNTLELESSYNTTASLSEDCTFTGVPATAATCIGTHVGTQTLQGGSVQPFSYSDTVIAPYTTRGNEQFNVMSATLRVVNGEATGTATGAVTSTTTVVGTSGADGVARGRVSRWGVCGGLGVFGVLGGGAW</sequence>
<dbReference type="Proteomes" id="UP000799291">
    <property type="component" value="Unassembled WGS sequence"/>
</dbReference>
<reference evidence="2" key="1">
    <citation type="journal article" date="2020" name="Stud. Mycol.">
        <title>101 Dothideomycetes genomes: a test case for predicting lifestyles and emergence of pathogens.</title>
        <authorList>
            <person name="Haridas S."/>
            <person name="Albert R."/>
            <person name="Binder M."/>
            <person name="Bloem J."/>
            <person name="Labutti K."/>
            <person name="Salamov A."/>
            <person name="Andreopoulos B."/>
            <person name="Baker S."/>
            <person name="Barry K."/>
            <person name="Bills G."/>
            <person name="Bluhm B."/>
            <person name="Cannon C."/>
            <person name="Castanera R."/>
            <person name="Culley D."/>
            <person name="Daum C."/>
            <person name="Ezra D."/>
            <person name="Gonzalez J."/>
            <person name="Henrissat B."/>
            <person name="Kuo A."/>
            <person name="Liang C."/>
            <person name="Lipzen A."/>
            <person name="Lutzoni F."/>
            <person name="Magnuson J."/>
            <person name="Mondo S."/>
            <person name="Nolan M."/>
            <person name="Ohm R."/>
            <person name="Pangilinan J."/>
            <person name="Park H.-J."/>
            <person name="Ramirez L."/>
            <person name="Alfaro M."/>
            <person name="Sun H."/>
            <person name="Tritt A."/>
            <person name="Yoshinaga Y."/>
            <person name="Zwiers L.-H."/>
            <person name="Turgeon B."/>
            <person name="Goodwin S."/>
            <person name="Spatafora J."/>
            <person name="Crous P."/>
            <person name="Grigoriev I."/>
        </authorList>
    </citation>
    <scope>NUCLEOTIDE SEQUENCE</scope>
    <source>
        <strain evidence="2">CBS 122367</strain>
    </source>
</reference>
<accession>A0A6G1J297</accession>
<evidence type="ECO:0000256" key="1">
    <source>
        <dbReference type="SAM" id="SignalP"/>
    </source>
</evidence>
<gene>
    <name evidence="2" type="ORF">K458DRAFT_487460</name>
</gene>
<keyword evidence="3" id="KW-1185">Reference proteome</keyword>
<proteinExistence type="predicted"/>
<evidence type="ECO:0000313" key="2">
    <source>
        <dbReference type="EMBL" id="KAF2684647.1"/>
    </source>
</evidence>
<organism evidence="2 3">
    <name type="scientific">Lentithecium fluviatile CBS 122367</name>
    <dbReference type="NCBI Taxonomy" id="1168545"/>
    <lineage>
        <taxon>Eukaryota</taxon>
        <taxon>Fungi</taxon>
        <taxon>Dikarya</taxon>
        <taxon>Ascomycota</taxon>
        <taxon>Pezizomycotina</taxon>
        <taxon>Dothideomycetes</taxon>
        <taxon>Pleosporomycetidae</taxon>
        <taxon>Pleosporales</taxon>
        <taxon>Massarineae</taxon>
        <taxon>Lentitheciaceae</taxon>
        <taxon>Lentithecium</taxon>
    </lineage>
</organism>
<feature type="signal peptide" evidence="1">
    <location>
        <begin position="1"/>
        <end position="23"/>
    </location>
</feature>
<feature type="chain" id="PRO_5026121425" evidence="1">
    <location>
        <begin position="24"/>
        <end position="212"/>
    </location>
</feature>
<protein>
    <submittedName>
        <fullName evidence="2">Uncharacterized protein</fullName>
    </submittedName>
</protein>
<dbReference type="EMBL" id="MU005581">
    <property type="protein sequence ID" value="KAF2684647.1"/>
    <property type="molecule type" value="Genomic_DNA"/>
</dbReference>
<evidence type="ECO:0000313" key="3">
    <source>
        <dbReference type="Proteomes" id="UP000799291"/>
    </source>
</evidence>